<gene>
    <name evidence="1" type="ORF">ONB1V03_LOCUS12403</name>
</gene>
<organism evidence="1">
    <name type="scientific">Oppiella nova</name>
    <dbReference type="NCBI Taxonomy" id="334625"/>
    <lineage>
        <taxon>Eukaryota</taxon>
        <taxon>Metazoa</taxon>
        <taxon>Ecdysozoa</taxon>
        <taxon>Arthropoda</taxon>
        <taxon>Chelicerata</taxon>
        <taxon>Arachnida</taxon>
        <taxon>Acari</taxon>
        <taxon>Acariformes</taxon>
        <taxon>Sarcoptiformes</taxon>
        <taxon>Oribatida</taxon>
        <taxon>Brachypylina</taxon>
        <taxon>Oppioidea</taxon>
        <taxon>Oppiidae</taxon>
        <taxon>Oppiella</taxon>
    </lineage>
</organism>
<dbReference type="Proteomes" id="UP000728032">
    <property type="component" value="Unassembled WGS sequence"/>
</dbReference>
<proteinExistence type="predicted"/>
<reference evidence="1" key="1">
    <citation type="submission" date="2020-11" db="EMBL/GenBank/DDBJ databases">
        <authorList>
            <person name="Tran Van P."/>
        </authorList>
    </citation>
    <scope>NUCLEOTIDE SEQUENCE</scope>
</reference>
<dbReference type="EMBL" id="CAJPVJ010009997">
    <property type="protein sequence ID" value="CAG2172947.1"/>
    <property type="molecule type" value="Genomic_DNA"/>
</dbReference>
<dbReference type="EMBL" id="OC924822">
    <property type="protein sequence ID" value="CAD7655760.1"/>
    <property type="molecule type" value="Genomic_DNA"/>
</dbReference>
<name>A0A7R9MBB8_9ACAR</name>
<dbReference type="AlphaFoldDB" id="A0A7R9MBB8"/>
<sequence>MSTPNILYYWMCIRKRVLRYWGWATRPLTMPSY</sequence>
<evidence type="ECO:0000313" key="1">
    <source>
        <dbReference type="EMBL" id="CAD7655760.1"/>
    </source>
</evidence>
<evidence type="ECO:0000313" key="2">
    <source>
        <dbReference type="Proteomes" id="UP000728032"/>
    </source>
</evidence>
<protein>
    <submittedName>
        <fullName evidence="1">Uncharacterized protein</fullName>
    </submittedName>
</protein>
<keyword evidence="2" id="KW-1185">Reference proteome</keyword>
<accession>A0A7R9MBB8</accession>